<dbReference type="EMBL" id="QKYV01000001">
    <property type="protein sequence ID" value="PZW44253.1"/>
    <property type="molecule type" value="Genomic_DNA"/>
</dbReference>
<organism evidence="1 2">
    <name type="scientific">Mesonia algae</name>
    <dbReference type="NCBI Taxonomy" id="213248"/>
    <lineage>
        <taxon>Bacteria</taxon>
        <taxon>Pseudomonadati</taxon>
        <taxon>Bacteroidota</taxon>
        <taxon>Flavobacteriia</taxon>
        <taxon>Flavobacteriales</taxon>
        <taxon>Flavobacteriaceae</taxon>
        <taxon>Mesonia</taxon>
    </lineage>
</organism>
<dbReference type="AlphaFoldDB" id="A0A2W7IZX4"/>
<comment type="caution">
    <text evidence="1">The sequence shown here is derived from an EMBL/GenBank/DDBJ whole genome shotgun (WGS) entry which is preliminary data.</text>
</comment>
<proteinExistence type="predicted"/>
<dbReference type="Proteomes" id="UP000249542">
    <property type="component" value="Unassembled WGS sequence"/>
</dbReference>
<dbReference type="RefSeq" id="WP_111539914.1">
    <property type="nucleotide sequence ID" value="NZ_QKYV01000001.1"/>
</dbReference>
<sequence>MSQLKSIFAFMSIFFFVSCGTKKAVTGTVSENVSTKSIIKTHNNSEASFNTLQARIKGSYKTEDEDQSISISVRMEKDKAIWMSAKLAGIIPLAKVYITPNQVQYYEKIEGTYFDGDFSLLSDWLGMELDFNKVQNLLLGQAIYPLEKNELSLSFTETDYILKSNESSLLKTMFAIQSSNFRLKGQRIERVAKNESVFITYEDYEEIEKQWFPKKIKIIVTQEEKSTQIEVDYRDIDLDEPVSFPFSIPSGYKEITIE</sequence>
<dbReference type="Pfam" id="PF14125">
    <property type="entry name" value="DUF4292"/>
    <property type="match status" value="1"/>
</dbReference>
<gene>
    <name evidence="1" type="ORF">LX95_00587</name>
</gene>
<keyword evidence="2" id="KW-1185">Reference proteome</keyword>
<dbReference type="PROSITE" id="PS51257">
    <property type="entry name" value="PROKAR_LIPOPROTEIN"/>
    <property type="match status" value="1"/>
</dbReference>
<evidence type="ECO:0000313" key="1">
    <source>
        <dbReference type="EMBL" id="PZW44253.1"/>
    </source>
</evidence>
<reference evidence="1 2" key="1">
    <citation type="submission" date="2018-06" db="EMBL/GenBank/DDBJ databases">
        <title>Genomic Encyclopedia of Archaeal and Bacterial Type Strains, Phase II (KMG-II): from individual species to whole genera.</title>
        <authorList>
            <person name="Goeker M."/>
        </authorList>
    </citation>
    <scope>NUCLEOTIDE SEQUENCE [LARGE SCALE GENOMIC DNA]</scope>
    <source>
        <strain evidence="1 2">DSM 15361</strain>
    </source>
</reference>
<dbReference type="Gene3D" id="2.50.20.10">
    <property type="entry name" value="Lipoprotein localisation LolA/LolB/LppX"/>
    <property type="match status" value="1"/>
</dbReference>
<protein>
    <submittedName>
        <fullName evidence="1">Uncharacterized protein DUF4292</fullName>
    </submittedName>
</protein>
<evidence type="ECO:0000313" key="2">
    <source>
        <dbReference type="Proteomes" id="UP000249542"/>
    </source>
</evidence>
<name>A0A2W7IZX4_9FLAO</name>
<accession>A0A2W7IZX4</accession>
<dbReference type="InterPro" id="IPR025634">
    <property type="entry name" value="DUF4292"/>
</dbReference>